<evidence type="ECO:0000256" key="2">
    <source>
        <dbReference type="ARBA" id="ARBA00022840"/>
    </source>
</evidence>
<dbReference type="GO" id="GO:0000150">
    <property type="term" value="F:DNA strand exchange activity"/>
    <property type="evidence" value="ECO:0007669"/>
    <property type="project" value="TreeGrafter"/>
</dbReference>
<dbReference type="Gene3D" id="1.10.150.20">
    <property type="entry name" value="5' to 3' exonuclease, C-terminal subdomain"/>
    <property type="match status" value="1"/>
</dbReference>
<dbReference type="InterPro" id="IPR027417">
    <property type="entry name" value="P-loop_NTPase"/>
</dbReference>
<sequence>MTTKKNLCKIKGLSEAKVDKVKEAAAKIQLRATDGIDFHVSHTRPGGVQTMSITEAFGEYRTGKTQIALTLCVQVQLPQSMGGSSSKAAFIDTEGTHGLVYQGLFPSHATPSNSSGFSLRRAPQFRPERIRAIAQRFGVDEEAALENILVARAFNSDHQMELITDVAARFAEERGVYRLLVIDSIIALFRCDYSGRGELAERQQRLNLMLNRLMKISEEYNVAVFITNQVTADPGGGMTFVADPKKPVGGHVIAHA</sequence>
<keyword evidence="2" id="KW-0067">ATP-binding</keyword>
<dbReference type="InterPro" id="IPR020588">
    <property type="entry name" value="RecA_ATP-bd"/>
</dbReference>
<dbReference type="EMBL" id="RBNI01021243">
    <property type="protein sequence ID" value="RUO96455.1"/>
    <property type="molecule type" value="Genomic_DNA"/>
</dbReference>
<dbReference type="SUPFAM" id="SSF52540">
    <property type="entry name" value="P-loop containing nucleoside triphosphate hydrolases"/>
    <property type="match status" value="1"/>
</dbReference>
<dbReference type="GO" id="GO:0000794">
    <property type="term" value="C:condensed nuclear chromosome"/>
    <property type="evidence" value="ECO:0007669"/>
    <property type="project" value="TreeGrafter"/>
</dbReference>
<evidence type="ECO:0000313" key="5">
    <source>
        <dbReference type="Proteomes" id="UP000268093"/>
    </source>
</evidence>
<dbReference type="AlphaFoldDB" id="A0A433A1B7"/>
<evidence type="ECO:0000256" key="1">
    <source>
        <dbReference type="ARBA" id="ARBA00022741"/>
    </source>
</evidence>
<accession>A0A433A1B7</accession>
<dbReference type="Proteomes" id="UP000268093">
    <property type="component" value="Unassembled WGS sequence"/>
</dbReference>
<dbReference type="InterPro" id="IPR013632">
    <property type="entry name" value="Rad51_C"/>
</dbReference>
<organism evidence="4 5">
    <name type="scientific">Jimgerdemannia flammicorona</name>
    <dbReference type="NCBI Taxonomy" id="994334"/>
    <lineage>
        <taxon>Eukaryota</taxon>
        <taxon>Fungi</taxon>
        <taxon>Fungi incertae sedis</taxon>
        <taxon>Mucoromycota</taxon>
        <taxon>Mucoromycotina</taxon>
        <taxon>Endogonomycetes</taxon>
        <taxon>Endogonales</taxon>
        <taxon>Endogonaceae</taxon>
        <taxon>Jimgerdemannia</taxon>
    </lineage>
</organism>
<evidence type="ECO:0000259" key="3">
    <source>
        <dbReference type="PROSITE" id="PS50162"/>
    </source>
</evidence>
<name>A0A433A1B7_9FUNG</name>
<proteinExistence type="predicted"/>
<feature type="domain" description="RecA family profile 1" evidence="3">
    <location>
        <begin position="26"/>
        <end position="230"/>
    </location>
</feature>
<dbReference type="GO" id="GO:0007131">
    <property type="term" value="P:reciprocal meiotic recombination"/>
    <property type="evidence" value="ECO:0007669"/>
    <property type="project" value="TreeGrafter"/>
</dbReference>
<dbReference type="GO" id="GO:0003697">
    <property type="term" value="F:single-stranded DNA binding"/>
    <property type="evidence" value="ECO:0007669"/>
    <property type="project" value="TreeGrafter"/>
</dbReference>
<dbReference type="GO" id="GO:0003690">
    <property type="term" value="F:double-stranded DNA binding"/>
    <property type="evidence" value="ECO:0007669"/>
    <property type="project" value="TreeGrafter"/>
</dbReference>
<comment type="caution">
    <text evidence="4">The sequence shown here is derived from an EMBL/GenBank/DDBJ whole genome shotgun (WGS) entry which is preliminary data.</text>
</comment>
<gene>
    <name evidence="4" type="ORF">BC936DRAFT_142019</name>
</gene>
<dbReference type="PANTHER" id="PTHR22942">
    <property type="entry name" value="RECA/RAD51/RADA DNA STRAND-PAIRING FAMILY MEMBER"/>
    <property type="match status" value="1"/>
</dbReference>
<dbReference type="GO" id="GO:0000730">
    <property type="term" value="P:DNA recombinase assembly"/>
    <property type="evidence" value="ECO:0007669"/>
    <property type="project" value="TreeGrafter"/>
</dbReference>
<dbReference type="Gene3D" id="3.40.50.300">
    <property type="entry name" value="P-loop containing nucleotide triphosphate hydrolases"/>
    <property type="match status" value="2"/>
</dbReference>
<dbReference type="PANTHER" id="PTHR22942:SF30">
    <property type="entry name" value="MEIOTIC RECOMBINATION PROTEIN DMC1_LIM15 HOMOLOG"/>
    <property type="match status" value="1"/>
</dbReference>
<evidence type="ECO:0000313" key="4">
    <source>
        <dbReference type="EMBL" id="RUO96455.1"/>
    </source>
</evidence>
<dbReference type="PROSITE" id="PS50162">
    <property type="entry name" value="RECA_2"/>
    <property type="match status" value="1"/>
</dbReference>
<dbReference type="OrthoDB" id="10251254at2759"/>
<protein>
    <submittedName>
        <fullName evidence="4">Rad51-domain-containing protein</fullName>
    </submittedName>
</protein>
<dbReference type="GO" id="GO:0140664">
    <property type="term" value="F:ATP-dependent DNA damage sensor activity"/>
    <property type="evidence" value="ECO:0007669"/>
    <property type="project" value="InterPro"/>
</dbReference>
<dbReference type="GO" id="GO:0005524">
    <property type="term" value="F:ATP binding"/>
    <property type="evidence" value="ECO:0007669"/>
    <property type="project" value="UniProtKB-KW"/>
</dbReference>
<keyword evidence="1" id="KW-0547">Nucleotide-binding</keyword>
<keyword evidence="5" id="KW-1185">Reference proteome</keyword>
<dbReference type="GO" id="GO:0006312">
    <property type="term" value="P:mitotic recombination"/>
    <property type="evidence" value="ECO:0007669"/>
    <property type="project" value="TreeGrafter"/>
</dbReference>
<reference evidence="4 5" key="1">
    <citation type="journal article" date="2018" name="New Phytol.">
        <title>Phylogenomics of Endogonaceae and evolution of mycorrhizas within Mucoromycota.</title>
        <authorList>
            <person name="Chang Y."/>
            <person name="Desiro A."/>
            <person name="Na H."/>
            <person name="Sandor L."/>
            <person name="Lipzen A."/>
            <person name="Clum A."/>
            <person name="Barry K."/>
            <person name="Grigoriev I.V."/>
            <person name="Martin F.M."/>
            <person name="Stajich J.E."/>
            <person name="Smith M.E."/>
            <person name="Bonito G."/>
            <person name="Spatafora J.W."/>
        </authorList>
    </citation>
    <scope>NUCLEOTIDE SEQUENCE [LARGE SCALE GENOMIC DNA]</scope>
    <source>
        <strain evidence="4 5">GMNB39</strain>
    </source>
</reference>
<dbReference type="Pfam" id="PF08423">
    <property type="entry name" value="Rad51"/>
    <property type="match status" value="2"/>
</dbReference>
<dbReference type="GO" id="GO:0070192">
    <property type="term" value="P:chromosome organization involved in meiotic cell cycle"/>
    <property type="evidence" value="ECO:0007669"/>
    <property type="project" value="TreeGrafter"/>
</dbReference>
<dbReference type="GO" id="GO:0042148">
    <property type="term" value="P:DNA strand invasion"/>
    <property type="evidence" value="ECO:0007669"/>
    <property type="project" value="TreeGrafter"/>
</dbReference>